<feature type="region of interest" description="Disordered" evidence="1">
    <location>
        <begin position="226"/>
        <end position="261"/>
    </location>
</feature>
<evidence type="ECO:0000313" key="2">
    <source>
        <dbReference type="EMBL" id="WWD05548.1"/>
    </source>
</evidence>
<reference evidence="2 3" key="1">
    <citation type="submission" date="2024-01" db="EMBL/GenBank/DDBJ databases">
        <title>Comparative genomics of Cryptococcus and Kwoniella reveals pathogenesis evolution and contrasting modes of karyotype evolution via chromosome fusion or intercentromeric recombination.</title>
        <authorList>
            <person name="Coelho M.A."/>
            <person name="David-Palma M."/>
            <person name="Shea T."/>
            <person name="Bowers K."/>
            <person name="McGinley-Smith S."/>
            <person name="Mohammad A.W."/>
            <person name="Gnirke A."/>
            <person name="Yurkov A.M."/>
            <person name="Nowrousian M."/>
            <person name="Sun S."/>
            <person name="Cuomo C.A."/>
            <person name="Heitman J."/>
        </authorList>
    </citation>
    <scope>NUCLEOTIDE SEQUENCE [LARGE SCALE GENOMIC DNA]</scope>
    <source>
        <strain evidence="2 3">PYCC6329</strain>
    </source>
</reference>
<accession>A0AAX4KHK8</accession>
<dbReference type="AlphaFoldDB" id="A0AAX4KHK8"/>
<feature type="region of interest" description="Disordered" evidence="1">
    <location>
        <begin position="1"/>
        <end position="72"/>
    </location>
</feature>
<name>A0AAX4KHK8_9TREE</name>
<feature type="compositionally biased region" description="Polar residues" evidence="1">
    <location>
        <begin position="1"/>
        <end position="12"/>
    </location>
</feature>
<organism evidence="2 3">
    <name type="scientific">Kwoniella europaea PYCC6329</name>
    <dbReference type="NCBI Taxonomy" id="1423913"/>
    <lineage>
        <taxon>Eukaryota</taxon>
        <taxon>Fungi</taxon>
        <taxon>Dikarya</taxon>
        <taxon>Basidiomycota</taxon>
        <taxon>Agaricomycotina</taxon>
        <taxon>Tremellomycetes</taxon>
        <taxon>Tremellales</taxon>
        <taxon>Cryptococcaceae</taxon>
        <taxon>Kwoniella</taxon>
    </lineage>
</organism>
<dbReference type="EMBL" id="CP144089">
    <property type="protein sequence ID" value="WWD05548.1"/>
    <property type="molecule type" value="Genomic_DNA"/>
</dbReference>
<evidence type="ECO:0000256" key="1">
    <source>
        <dbReference type="SAM" id="MobiDB-lite"/>
    </source>
</evidence>
<feature type="compositionally biased region" description="Basic and acidic residues" evidence="1">
    <location>
        <begin position="61"/>
        <end position="72"/>
    </location>
</feature>
<dbReference type="RefSeq" id="XP_066083515.1">
    <property type="nucleotide sequence ID" value="XM_066227418.1"/>
</dbReference>
<sequence length="261" mass="29385">MSTEQSPSNGKSLNGVPNDHLSDTSSDQSPKPRTQGRRMSLNDLVHSLSPPPNPSNQLDDIPEKHLPHLTSNEKLKIDQLSRAIYDIQREQSEQSVISNDFSRNPPFTSFINQNPLKTLKQLSAEEQQRWKTAKERGGFEIKDGDREEGELRFGKIRNDEGDEIYGVWNLASTSKVKLDHDENQQTDDKDDEEEHEDKKNEVLERLNDFAHSRPSVIFTPSIISAESYVKNRTDPPQYASRPSTPPPVEAKDKGVSGPSGS</sequence>
<evidence type="ECO:0000313" key="3">
    <source>
        <dbReference type="Proteomes" id="UP001358614"/>
    </source>
</evidence>
<keyword evidence="3" id="KW-1185">Reference proteome</keyword>
<gene>
    <name evidence="2" type="ORF">V865_003628</name>
</gene>
<feature type="compositionally biased region" description="Basic and acidic residues" evidence="1">
    <location>
        <begin position="176"/>
        <end position="187"/>
    </location>
</feature>
<protein>
    <submittedName>
        <fullName evidence="2">Uncharacterized protein</fullName>
    </submittedName>
</protein>
<proteinExistence type="predicted"/>
<dbReference type="Proteomes" id="UP001358614">
    <property type="component" value="Chromosome 1"/>
</dbReference>
<feature type="compositionally biased region" description="Polar residues" evidence="1">
    <location>
        <begin position="23"/>
        <end position="32"/>
    </location>
</feature>
<feature type="region of interest" description="Disordered" evidence="1">
    <location>
        <begin position="93"/>
        <end position="112"/>
    </location>
</feature>
<dbReference type="GeneID" id="91102431"/>
<feature type="region of interest" description="Disordered" evidence="1">
    <location>
        <begin position="127"/>
        <end position="156"/>
    </location>
</feature>
<dbReference type="KEGG" id="ker:91102431"/>
<feature type="region of interest" description="Disordered" evidence="1">
    <location>
        <begin position="175"/>
        <end position="199"/>
    </location>
</feature>